<gene>
    <name evidence="1" type="ORF">C8P70_11316</name>
</gene>
<comment type="caution">
    <text evidence="1">The sequence shown here is derived from an EMBL/GenBank/DDBJ whole genome shotgun (WGS) entry which is preliminary data.</text>
</comment>
<dbReference type="InterPro" id="IPR023393">
    <property type="entry name" value="START-like_dom_sf"/>
</dbReference>
<evidence type="ECO:0000313" key="2">
    <source>
        <dbReference type="Proteomes" id="UP000295215"/>
    </source>
</evidence>
<protein>
    <recommendedName>
        <fullName evidence="3">Polyketide cyclase/dehydrase/lipid transport protein</fullName>
    </recommendedName>
</protein>
<evidence type="ECO:0000313" key="1">
    <source>
        <dbReference type="EMBL" id="TDS58104.1"/>
    </source>
</evidence>
<accession>A0A4R7EWW6</accession>
<sequence length="173" mass="19951">MMKTLKKIILILLIVLAIPLIIALFVPNESTSEGQVIINKPKQEVFDYIKYVKNQDNFGVWQLSDTEMKTTSKGTDGTVGFKYSWDSKKLGKGAQVITKIVEGVRMESDMFFYDFDDTPSKAHFTVEEQSPDKTLVKWGVSWTTPYPWNLMSLFYNMDKDFEKGLEKLKEILE</sequence>
<dbReference type="Gene3D" id="3.30.530.20">
    <property type="match status" value="1"/>
</dbReference>
<organism evidence="1 2">
    <name type="scientific">Myroides indicus</name>
    <dbReference type="NCBI Taxonomy" id="1323422"/>
    <lineage>
        <taxon>Bacteria</taxon>
        <taxon>Pseudomonadati</taxon>
        <taxon>Bacteroidota</taxon>
        <taxon>Flavobacteriia</taxon>
        <taxon>Flavobacteriales</taxon>
        <taxon>Flavobacteriaceae</taxon>
        <taxon>Myroides</taxon>
    </lineage>
</organism>
<keyword evidence="2" id="KW-1185">Reference proteome</keyword>
<dbReference type="CDD" id="cd07818">
    <property type="entry name" value="SRPBCC_1"/>
    <property type="match status" value="1"/>
</dbReference>
<name>A0A4R7EWW6_9FLAO</name>
<proteinExistence type="predicted"/>
<dbReference type="SUPFAM" id="SSF55961">
    <property type="entry name" value="Bet v1-like"/>
    <property type="match status" value="1"/>
</dbReference>
<evidence type="ECO:0008006" key="3">
    <source>
        <dbReference type="Google" id="ProtNLM"/>
    </source>
</evidence>
<dbReference type="Proteomes" id="UP000295215">
    <property type="component" value="Unassembled WGS sequence"/>
</dbReference>
<dbReference type="EMBL" id="SOAG01000013">
    <property type="protein sequence ID" value="TDS58104.1"/>
    <property type="molecule type" value="Genomic_DNA"/>
</dbReference>
<dbReference type="AlphaFoldDB" id="A0A4R7EWW6"/>
<reference evidence="1 2" key="1">
    <citation type="submission" date="2019-03" db="EMBL/GenBank/DDBJ databases">
        <title>Genomic Encyclopedia of Archaeal and Bacterial Type Strains, Phase II (KMG-II): from individual species to whole genera.</title>
        <authorList>
            <person name="Goeker M."/>
        </authorList>
    </citation>
    <scope>NUCLEOTIDE SEQUENCE [LARGE SCALE GENOMIC DNA]</scope>
    <source>
        <strain evidence="1 2">DSM 28213</strain>
    </source>
</reference>